<evidence type="ECO:0000313" key="1">
    <source>
        <dbReference type="EMBL" id="KAF6119693.1"/>
    </source>
</evidence>
<dbReference type="AlphaFoldDB" id="A0A834AXX8"/>
<accession>A0A834AXX8</accession>
<reference evidence="1 2" key="1">
    <citation type="journal article" date="2020" name="Nature">
        <title>Six reference-quality genomes reveal evolution of bat adaptations.</title>
        <authorList>
            <person name="Jebb D."/>
            <person name="Huang Z."/>
            <person name="Pippel M."/>
            <person name="Hughes G.M."/>
            <person name="Lavrichenko K."/>
            <person name="Devanna P."/>
            <person name="Winkler S."/>
            <person name="Jermiin L.S."/>
            <person name="Skirmuntt E.C."/>
            <person name="Katzourakis A."/>
            <person name="Burkitt-Gray L."/>
            <person name="Ray D.A."/>
            <person name="Sullivan K.A.M."/>
            <person name="Roscito J.G."/>
            <person name="Kirilenko B.M."/>
            <person name="Davalos L.M."/>
            <person name="Corthals A.P."/>
            <person name="Power M.L."/>
            <person name="Jones G."/>
            <person name="Ransome R.D."/>
            <person name="Dechmann D.K.N."/>
            <person name="Locatelli A.G."/>
            <person name="Puechmaille S.J."/>
            <person name="Fedrigo O."/>
            <person name="Jarvis E.D."/>
            <person name="Hiller M."/>
            <person name="Vernes S.C."/>
            <person name="Myers E.W."/>
            <person name="Teeling E.C."/>
        </authorList>
    </citation>
    <scope>NUCLEOTIDE SEQUENCE [LARGE SCALE GENOMIC DNA]</scope>
    <source>
        <strain evidence="1">Bat1K_MPI-CBG_1</strain>
    </source>
</reference>
<proteinExistence type="predicted"/>
<sequence length="146" mass="16616">MRVRCRAEGQRGRKKFLCDWLVADFKLELAARCFSAVGGAKGSGRLPGGVRRPRISGPWGPREDVPFTRICGRRESVGNGEPWRPRVSGRMRPLHWDFGRVRSWSCLNGWCRGLGVSSLVPCFVESQGVFLRWWLEQGRGHPKQPR</sequence>
<dbReference type="EMBL" id="JABVXQ010000003">
    <property type="protein sequence ID" value="KAF6119693.1"/>
    <property type="molecule type" value="Genomic_DNA"/>
</dbReference>
<gene>
    <name evidence="1" type="ORF">HJG60_010141</name>
</gene>
<organism evidence="1 2">
    <name type="scientific">Phyllostomus discolor</name>
    <name type="common">pale spear-nosed bat</name>
    <dbReference type="NCBI Taxonomy" id="89673"/>
    <lineage>
        <taxon>Eukaryota</taxon>
        <taxon>Metazoa</taxon>
        <taxon>Chordata</taxon>
        <taxon>Craniata</taxon>
        <taxon>Vertebrata</taxon>
        <taxon>Euteleostomi</taxon>
        <taxon>Mammalia</taxon>
        <taxon>Eutheria</taxon>
        <taxon>Laurasiatheria</taxon>
        <taxon>Chiroptera</taxon>
        <taxon>Yangochiroptera</taxon>
        <taxon>Phyllostomidae</taxon>
        <taxon>Phyllostominae</taxon>
        <taxon>Phyllostomus</taxon>
    </lineage>
</organism>
<name>A0A834AXX8_9CHIR</name>
<evidence type="ECO:0000313" key="2">
    <source>
        <dbReference type="Proteomes" id="UP000664940"/>
    </source>
</evidence>
<dbReference type="Proteomes" id="UP000664940">
    <property type="component" value="Unassembled WGS sequence"/>
</dbReference>
<comment type="caution">
    <text evidence="1">The sequence shown here is derived from an EMBL/GenBank/DDBJ whole genome shotgun (WGS) entry which is preliminary data.</text>
</comment>
<protein>
    <submittedName>
        <fullName evidence="1">Uncharacterized protein</fullName>
    </submittedName>
</protein>